<dbReference type="InterPro" id="IPR046523">
    <property type="entry name" value="UTP20_dom"/>
</dbReference>
<evidence type="ECO:0000259" key="2">
    <source>
        <dbReference type="Pfam" id="PF07539"/>
    </source>
</evidence>
<dbReference type="InterPro" id="IPR057525">
    <property type="entry name" value="UTP20_C"/>
</dbReference>
<dbReference type="InterPro" id="IPR011989">
    <property type="entry name" value="ARM-like"/>
</dbReference>
<accession>A0A8T2QYM4</accession>
<comment type="caution">
    <text evidence="5">The sequence shown here is derived from an EMBL/GenBank/DDBJ whole genome shotgun (WGS) entry which is preliminary data.</text>
</comment>
<evidence type="ECO:0008006" key="7">
    <source>
        <dbReference type="Google" id="ProtNLM"/>
    </source>
</evidence>
<proteinExistence type="predicted"/>
<dbReference type="PANTHER" id="PTHR17695:SF11">
    <property type="entry name" value="SMALL SUBUNIT PROCESSOME COMPONENT 20 HOMOLOG"/>
    <property type="match status" value="1"/>
</dbReference>
<dbReference type="Gene3D" id="1.25.10.10">
    <property type="entry name" value="Leucine-rich Repeat Variant"/>
    <property type="match status" value="3"/>
</dbReference>
<dbReference type="InterPro" id="IPR016024">
    <property type="entry name" value="ARM-type_fold"/>
</dbReference>
<dbReference type="InterPro" id="IPR052575">
    <property type="entry name" value="SSU_processome_comp_20"/>
</dbReference>
<dbReference type="OrthoDB" id="360653at2759"/>
<dbReference type="PROSITE" id="PS50077">
    <property type="entry name" value="HEAT_REPEAT"/>
    <property type="match status" value="1"/>
</dbReference>
<dbReference type="Pfam" id="PF07539">
    <property type="entry name" value="UTP20_N"/>
    <property type="match status" value="1"/>
</dbReference>
<dbReference type="Proteomes" id="UP000825935">
    <property type="component" value="Chromosome 31"/>
</dbReference>
<protein>
    <recommendedName>
        <fullName evidence="7">Small subunit processome component 20 homolog</fullName>
    </recommendedName>
</protein>
<dbReference type="GO" id="GO:0032040">
    <property type="term" value="C:small-subunit processome"/>
    <property type="evidence" value="ECO:0007669"/>
    <property type="project" value="TreeGrafter"/>
</dbReference>
<dbReference type="InterPro" id="IPR021133">
    <property type="entry name" value="HEAT_type_2"/>
</dbReference>
<reference evidence="5" key="1">
    <citation type="submission" date="2021-08" db="EMBL/GenBank/DDBJ databases">
        <title>WGS assembly of Ceratopteris richardii.</title>
        <authorList>
            <person name="Marchant D.B."/>
            <person name="Chen G."/>
            <person name="Jenkins J."/>
            <person name="Shu S."/>
            <person name="Leebens-Mack J."/>
            <person name="Grimwood J."/>
            <person name="Schmutz J."/>
            <person name="Soltis P."/>
            <person name="Soltis D."/>
            <person name="Chen Z.-H."/>
        </authorList>
    </citation>
    <scope>NUCLEOTIDE SEQUENCE</scope>
    <source>
        <strain evidence="5">Whitten #5841</strain>
        <tissue evidence="5">Leaf</tissue>
    </source>
</reference>
<feature type="domain" description="U3 small nucleolar RNA-associated protein 20 N-terminal" evidence="2">
    <location>
        <begin position="963"/>
        <end position="1553"/>
    </location>
</feature>
<dbReference type="InterPro" id="IPR011430">
    <property type="entry name" value="UTP20_N"/>
</dbReference>
<dbReference type="GO" id="GO:0030686">
    <property type="term" value="C:90S preribosome"/>
    <property type="evidence" value="ECO:0007669"/>
    <property type="project" value="TreeGrafter"/>
</dbReference>
<gene>
    <name evidence="5" type="ORF">KP509_31G030600</name>
</gene>
<evidence type="ECO:0000259" key="4">
    <source>
        <dbReference type="Pfam" id="PF23099"/>
    </source>
</evidence>
<feature type="domain" description="U3 small nucleolar RNA-associated protein 20 C-terminal" evidence="4">
    <location>
        <begin position="2631"/>
        <end position="2752"/>
    </location>
</feature>
<sequence length="2760" mass="312537">MSGVIKQCPIKGLNKGSGRKRFMFKSFSQRIGEVDVDVFRSLAPLKSEPSAGASFFHESLVSWRELNSAVDFTAVYEKLLPIVQTLPQIILHKQLIMDTLLSHLQLSAVHSLEPIFSLIAILSRDLRSDFIMFVPRFLGACADLFQSGGDREPDIIEQAFTSLSYIFKYIQKPLCKDIKFILKATKRLRYYRKLYIQEFATEAVSYLLRKSSNEELIKGIRRLLTEVLSKPSKENINSCSSLLWYTLKGPGMTVHSRADSVLTLLIDKATFASMRKKDPGGEVIVEVLSDVLQRLCNELEPGRLTPVWSCLLDELNSFFEEGTFDRRYFQTSIEPDKSSHIGMDGACLNKSSGEDSEEMQGIQQRGVTQFNSEEVSTIANLLALTNHLLEFKKGIQVTDFRPLFSISQRLLQCLVLVPEEQSSSPKVCEVPFTTVQGKVNALSFQIWRFILNLIRSYDEIKGTSSGSSDISFYAQSWAQLWKHHDLHSLLYFVQGLLKHGGSSISIFLPDILRACDESIHTQPMCILPLTMDLFEKMEDNGQLKISEKLQCKGLFSFMASTIKNATRGLHDLMSTCQPIEPALVWGILRCFPHVIESNEHERQLVKDYILALDDWLTAQKAASVKILDDNSQRMWEFLLATALSTEVKVLSHRARGSLLSQITDSLNLIVRYKSSAFILKSIADFLDLLSREVDVIKDKEFVPVNLQGGQALSLLEQNLGSKSKLLRLSTLRLLMHLDDCMEDDLVMSKRRKNSDGSFQKGHHEFSDLIFEKLHSIEAAPYSLESGRQSGLVLTRLKISISTGNLSEHYLSLLTHAMVGIIFNPFGLLWDVAVDCLSGLLGTGKIAVWDTYAYYLETFLRQFQSLKEELATDGPVNHAEFKDYSLSSRMKSCLHDEGESTDVGTMVTLLLKAAQKVPTMAEGRTRQLVPLFLTFVGHASHDSHLERTSGEIKHSCRGKDWKLVLKEWLILLSNMRNAVSYFKSSIVKEVLINRFLIDADPDIQLKSLECVLNWKDSYLTVYEDHLKNLILPKKVREELTTWNVGKEGENIQLGHRDGLLHILLRILFPKILKTKTRLHNKTTGGVQRKAVLGFLSALEAHELSLFFILILKPLENAFTKDGMSYIQADRAWEVAIKEGVHNDFIGWVDVEEITKLTHKKKAGFLHMLKDILDTFDKDHVRPYLHALLAFCFSILHTCQVNIMTTTASADQAQDAGKKDIRTLCFKVLAVVFSKYDDAEFCPLYWDRFFGTVQPMISRFGDEGASGDAPSALFSCFLSMSRSLALASILLQNENVIPNVLSLISHKNASISVIGASLSFVENLLALNQENASLLTTYFLPHLPLLLSNLMGLLSAQRKGSRSFSPATKRGLFILLKVSRQINRVSDINQLVEVLLPFLQKHEKKRQGVVEEIVDVLHVLEELGPNLSEENCNRTFPFFSQLLAFSSDLDVRLAICRILFAFASANSSLCFIANLISDLNSMSSSTVGEYDYERRIEAYGRLTVVSFVEMTYEQVHLVIAQSSYDLQSDDLSIRHCASNCISLFVQFLSSKCNSNKVCGGGNDPNGGEVDIDRWGMICESTKTSLSVVWDPEAVTMAVQKLLLPNVRKAMNLASLPVRREWVSLLRNMVLNLPEVPPFGELVALTNTDLEVDFFHNITHIQTHRRIRAMSRFKELCSTGRFSQGTLVRVFEPLFTHSLSEGKGDKDGNLVQSAVETIACIATQLQWDPYYGLLMKLFRMVSSEAGLEKTMIRLLCAVLDSFHFNEGVEGRLEKTIDAHDSCMLEVPHNKDNCSIPDQILKQLKSHILPEFMKLMVSKGNIVNVSVSVAIVKVLQLMPSDTMELELPRVILNIVNRLKSRNHVIRDEARAGLVAVASTLGARYFGFVVEKLEESLRRGFELHVLGFTLNALILKIFSKLKVGEIDYCAGKILGLLLNDIFDEVSEEKEVEKMAGKMKEIKRSGSYESLKLVAEFISFDVHSVTIFQAVRKRLKDTLDAKTKGKIERVLRQLAVGIEQNLSLKQEQLFVFVHGLVEHGVTQEDSEKKLSFPDGRSVTNLPGDGGVEENIPNYYLVTEFALHLLEVHLKRAKLNNEDPSLLALLDPVFTLLQRCIESRHTGVLGLALKCLCHLVSVPLQGIARSGGAFLDRVIAIAQRFERTENPVAQPCFNLLVSLLKHAKCLHVSEDQLRTLLQFPVFISLDKAESNMGLQLLKAIVSRKLLVPELYDIINTVSKLMVTSHVPSIQQYCRQIMLQFLLDYPLGSRRLQQHLDFLVVNLSYVNATGREAVLEMLHAVIVKFPAQAIDEQFETVFLPLVTRLLNDDSNQLRLMIGSILKLLIKRISHRSLQRVLQFCFSWLREDKHHLWRAAGQVLGFMVEVMEAKYLTYLKDTLMLSYRILDHVLEVNGAEKRRIATDIGPVLWQEAYCILTLVEKLMKQFPDVMLEKSNEGLWEILVLLLLHQHAWVRKSSSRLLDMYFVASGASNGIKEAMPMKLNTQQPFLLQPSRLMQIFAILSLQLDSELDEDLASLLEKNLFFSISTLHRFFHGKDKLSWMDVVHEKDSEAQGRAREALDMLKVEDLMLKEFCRLPQMNNFHRVSAIPGNSMKETLDIKYYGLYPIFKTLEKIALKSNDLQMTTVFHLYDGLLIHLGKDGVQPYLCSMLCPLHRTSESTTARTVSAELRTLAEAVLGRIRETVGFEDFVHAYNETRKKTKDIRETRKRAKKLKVLLDPMAHAKRKIKLNAKRQIQKRKKRMDIHLQQR</sequence>
<feature type="repeat" description="HEAT" evidence="1">
    <location>
        <begin position="2310"/>
        <end position="2347"/>
    </location>
</feature>
<dbReference type="OMA" id="EGLMAMF"/>
<dbReference type="Pfam" id="PF20416">
    <property type="entry name" value="UTP20"/>
    <property type="match status" value="1"/>
</dbReference>
<evidence type="ECO:0000256" key="1">
    <source>
        <dbReference type="PROSITE-ProRule" id="PRU00103"/>
    </source>
</evidence>
<name>A0A8T2QYM4_CERRI</name>
<dbReference type="SUPFAM" id="SSF48371">
    <property type="entry name" value="ARM repeat"/>
    <property type="match status" value="2"/>
</dbReference>
<evidence type="ECO:0000259" key="3">
    <source>
        <dbReference type="Pfam" id="PF20416"/>
    </source>
</evidence>
<dbReference type="PANTHER" id="PTHR17695">
    <property type="entry name" value="SMALL SUBUNIT PROCESSOME COMPONENT 20 HOMOLOG"/>
    <property type="match status" value="1"/>
</dbReference>
<feature type="domain" description="U3 small nucleolar RNA-associated protein 20" evidence="3">
    <location>
        <begin position="1816"/>
        <end position="2031"/>
    </location>
</feature>
<dbReference type="EMBL" id="CM035436">
    <property type="protein sequence ID" value="KAH7288541.1"/>
    <property type="molecule type" value="Genomic_DNA"/>
</dbReference>
<evidence type="ECO:0000313" key="6">
    <source>
        <dbReference type="Proteomes" id="UP000825935"/>
    </source>
</evidence>
<organism evidence="5 6">
    <name type="scientific">Ceratopteris richardii</name>
    <name type="common">Triangle waterfern</name>
    <dbReference type="NCBI Taxonomy" id="49495"/>
    <lineage>
        <taxon>Eukaryota</taxon>
        <taxon>Viridiplantae</taxon>
        <taxon>Streptophyta</taxon>
        <taxon>Embryophyta</taxon>
        <taxon>Tracheophyta</taxon>
        <taxon>Polypodiopsida</taxon>
        <taxon>Polypodiidae</taxon>
        <taxon>Polypodiales</taxon>
        <taxon>Pteridineae</taxon>
        <taxon>Pteridaceae</taxon>
        <taxon>Parkerioideae</taxon>
        <taxon>Ceratopteris</taxon>
    </lineage>
</organism>
<dbReference type="Pfam" id="PF23099">
    <property type="entry name" value="UTP20_C"/>
    <property type="match status" value="1"/>
</dbReference>
<evidence type="ECO:0000313" key="5">
    <source>
        <dbReference type="EMBL" id="KAH7288541.1"/>
    </source>
</evidence>
<keyword evidence="6" id="KW-1185">Reference proteome</keyword>